<dbReference type="InterPro" id="IPR003565">
    <property type="entry name" value="Tetra_PHTase"/>
</dbReference>
<sequence length="135" mass="15568">MRKEKSCGAIIFKKISNELYVLLIQQIGGHWGFPKGHVEENENEHQTAIREVKEETNLDVKIVTNFRAVNTYSPLEGVIKDVIYFIAIPINDEIKKQASEIKLAMWYPIREATKKITFPNDATILKLAVDYFTEK</sequence>
<dbReference type="CDD" id="cd03428">
    <property type="entry name" value="NUDIX_Ap4A_Nudt2"/>
    <property type="match status" value="1"/>
</dbReference>
<feature type="domain" description="Nudix hydrolase" evidence="6">
    <location>
        <begin position="2"/>
        <end position="133"/>
    </location>
</feature>
<dbReference type="Pfam" id="PF00293">
    <property type="entry name" value="NUDIX"/>
    <property type="match status" value="1"/>
</dbReference>
<dbReference type="RefSeq" id="WP_114190884.1">
    <property type="nucleotide sequence ID" value="NZ_CP029295.1"/>
</dbReference>
<dbReference type="PANTHER" id="PTHR21340:SF0">
    <property type="entry name" value="BIS(5'-NUCLEOSYL)-TETRAPHOSPHATASE [ASYMMETRICAL]"/>
    <property type="match status" value="1"/>
</dbReference>
<comment type="similarity">
    <text evidence="1">Belongs to the Nudix hydrolase family.</text>
</comment>
<evidence type="ECO:0000256" key="5">
    <source>
        <dbReference type="ARBA" id="ARBA00032644"/>
    </source>
</evidence>
<dbReference type="KEGG" id="mpho:DA803_01570"/>
<evidence type="ECO:0000256" key="4">
    <source>
        <dbReference type="ARBA" id="ARBA00022801"/>
    </source>
</evidence>
<dbReference type="AlphaFoldDB" id="A0A2Z5IQK5"/>
<dbReference type="PROSITE" id="PS51462">
    <property type="entry name" value="NUDIX"/>
    <property type="match status" value="1"/>
</dbReference>
<keyword evidence="8" id="KW-1185">Reference proteome</keyword>
<evidence type="ECO:0000259" key="6">
    <source>
        <dbReference type="PROSITE" id="PS51462"/>
    </source>
</evidence>
<organism evidence="7 8">
    <name type="scientific">[Mycoplasma] phocae</name>
    <dbReference type="NCBI Taxonomy" id="142651"/>
    <lineage>
        <taxon>Bacteria</taxon>
        <taxon>Bacillati</taxon>
        <taxon>Mycoplasmatota</taxon>
        <taxon>Mycoplasmoidales</taxon>
        <taxon>Metamycoplasmataceae</taxon>
        <taxon>Metamycoplasma</taxon>
    </lineage>
</organism>
<dbReference type="InterPro" id="IPR020084">
    <property type="entry name" value="NUDIX_hydrolase_CS"/>
</dbReference>
<evidence type="ECO:0000256" key="2">
    <source>
        <dbReference type="ARBA" id="ARBA00018911"/>
    </source>
</evidence>
<gene>
    <name evidence="7" type="ORF">DA803_01570</name>
</gene>
<evidence type="ECO:0000313" key="8">
    <source>
        <dbReference type="Proteomes" id="UP000252477"/>
    </source>
</evidence>
<protein>
    <recommendedName>
        <fullName evidence="2">Bis(5'-nucleosyl)-tetraphosphatase [asymmetrical]</fullName>
    </recommendedName>
    <alternativeName>
        <fullName evidence="5">Diadenosine 5',5'''-P1,P4-tetraphosphate asymmetrical hydrolase</fullName>
    </alternativeName>
</protein>
<evidence type="ECO:0000313" key="7">
    <source>
        <dbReference type="EMBL" id="AXE60774.1"/>
    </source>
</evidence>
<dbReference type="GO" id="GO:0000166">
    <property type="term" value="F:nucleotide binding"/>
    <property type="evidence" value="ECO:0007669"/>
    <property type="project" value="UniProtKB-KW"/>
</dbReference>
<evidence type="ECO:0000256" key="1">
    <source>
        <dbReference type="ARBA" id="ARBA00005582"/>
    </source>
</evidence>
<name>A0A2Z5IQK5_9BACT</name>
<dbReference type="InterPro" id="IPR015797">
    <property type="entry name" value="NUDIX_hydrolase-like_dom_sf"/>
</dbReference>
<dbReference type="Gene3D" id="3.90.79.10">
    <property type="entry name" value="Nucleoside Triphosphate Pyrophosphohydrolase"/>
    <property type="match status" value="1"/>
</dbReference>
<dbReference type="SUPFAM" id="SSF55811">
    <property type="entry name" value="Nudix"/>
    <property type="match status" value="1"/>
</dbReference>
<reference evidence="7 8" key="1">
    <citation type="submission" date="2018-05" db="EMBL/GenBank/DDBJ databases">
        <title>Annotation of the Mycoplasma phocidae genome.</title>
        <authorList>
            <person name="Brown D.R."/>
            <person name="Kutish G.F."/>
            <person name="Frasca S.Jr."/>
        </authorList>
    </citation>
    <scope>NUCLEOTIDE SEQUENCE [LARGE SCALE GENOMIC DNA]</scope>
    <source>
        <strain evidence="7 8">105</strain>
    </source>
</reference>
<dbReference type="EMBL" id="CP029295">
    <property type="protein sequence ID" value="AXE60774.1"/>
    <property type="molecule type" value="Genomic_DNA"/>
</dbReference>
<proteinExistence type="inferred from homology"/>
<keyword evidence="4 7" id="KW-0378">Hydrolase</keyword>
<dbReference type="GO" id="GO:0004081">
    <property type="term" value="F:bis(5'-nucleosyl)-tetraphosphatase (asymmetrical) activity"/>
    <property type="evidence" value="ECO:0007669"/>
    <property type="project" value="TreeGrafter"/>
</dbReference>
<dbReference type="Proteomes" id="UP000252477">
    <property type="component" value="Chromosome"/>
</dbReference>
<dbReference type="OrthoDB" id="9816289at2"/>
<dbReference type="GO" id="GO:0006167">
    <property type="term" value="P:AMP biosynthetic process"/>
    <property type="evidence" value="ECO:0007669"/>
    <property type="project" value="TreeGrafter"/>
</dbReference>
<dbReference type="InterPro" id="IPR051325">
    <property type="entry name" value="Nudix_hydrolase_domain"/>
</dbReference>
<evidence type="ECO:0000256" key="3">
    <source>
        <dbReference type="ARBA" id="ARBA00022741"/>
    </source>
</evidence>
<dbReference type="PANTHER" id="PTHR21340">
    <property type="entry name" value="DIADENOSINE 5,5-P1,P4-TETRAPHOSPHATE PYROPHOSPHOHYDROLASE MUTT"/>
    <property type="match status" value="1"/>
</dbReference>
<dbReference type="PROSITE" id="PS00893">
    <property type="entry name" value="NUDIX_BOX"/>
    <property type="match status" value="1"/>
</dbReference>
<dbReference type="InterPro" id="IPR000086">
    <property type="entry name" value="NUDIX_hydrolase_dom"/>
</dbReference>
<accession>A0A2Z5IQK5</accession>
<keyword evidence="3" id="KW-0547">Nucleotide-binding</keyword>
<dbReference type="GO" id="GO:0006754">
    <property type="term" value="P:ATP biosynthetic process"/>
    <property type="evidence" value="ECO:0007669"/>
    <property type="project" value="TreeGrafter"/>
</dbReference>